<reference evidence="2" key="1">
    <citation type="thesis" date="2020" institute="ProQuest LLC" country="789 East Eisenhower Parkway, Ann Arbor, MI, USA">
        <title>Comparative Genomics and Chromosome Evolution.</title>
        <authorList>
            <person name="Mudd A.B."/>
        </authorList>
    </citation>
    <scope>NUCLEOTIDE SEQUENCE</scope>
    <source>
        <strain evidence="2">237g6f4</strain>
        <tissue evidence="2">Blood</tissue>
    </source>
</reference>
<feature type="compositionally biased region" description="Basic and acidic residues" evidence="1">
    <location>
        <begin position="62"/>
        <end position="77"/>
    </location>
</feature>
<protein>
    <submittedName>
        <fullName evidence="2">Uncharacterized protein</fullName>
    </submittedName>
</protein>
<keyword evidence="3" id="KW-1185">Reference proteome</keyword>
<evidence type="ECO:0000313" key="3">
    <source>
        <dbReference type="Proteomes" id="UP000824782"/>
    </source>
</evidence>
<comment type="caution">
    <text evidence="2">The sequence shown here is derived from an EMBL/GenBank/DDBJ whole genome shotgun (WGS) entry which is preliminary data.</text>
</comment>
<evidence type="ECO:0000256" key="1">
    <source>
        <dbReference type="SAM" id="MobiDB-lite"/>
    </source>
</evidence>
<accession>A0AAV7AB08</accession>
<gene>
    <name evidence="2" type="ORF">GDO81_018397</name>
</gene>
<sequence>MHQNSVSKKGRSNRGTSNRVTLMVPGHEAAAGTGGASTTPRFCQKTEPSPRNQSDWSGSRGTRQDNSPRKISADARFPDNALTEHVAERGKRSALPLIKKGAGRVTGTGIWVGGLCRASIGRCRAPWRRCLGHESGEAWYIRHR</sequence>
<feature type="region of interest" description="Disordered" evidence="1">
    <location>
        <begin position="1"/>
        <end position="80"/>
    </location>
</feature>
<dbReference type="EMBL" id="WNYA01000009">
    <property type="protein sequence ID" value="KAG8557298.1"/>
    <property type="molecule type" value="Genomic_DNA"/>
</dbReference>
<proteinExistence type="predicted"/>
<evidence type="ECO:0000313" key="2">
    <source>
        <dbReference type="EMBL" id="KAG8557298.1"/>
    </source>
</evidence>
<dbReference type="Proteomes" id="UP000824782">
    <property type="component" value="Unassembled WGS sequence"/>
</dbReference>
<feature type="compositionally biased region" description="Polar residues" evidence="1">
    <location>
        <begin position="46"/>
        <end position="61"/>
    </location>
</feature>
<organism evidence="2 3">
    <name type="scientific">Engystomops pustulosus</name>
    <name type="common">Tungara frog</name>
    <name type="synonym">Physalaemus pustulosus</name>
    <dbReference type="NCBI Taxonomy" id="76066"/>
    <lineage>
        <taxon>Eukaryota</taxon>
        <taxon>Metazoa</taxon>
        <taxon>Chordata</taxon>
        <taxon>Craniata</taxon>
        <taxon>Vertebrata</taxon>
        <taxon>Euteleostomi</taxon>
        <taxon>Amphibia</taxon>
        <taxon>Batrachia</taxon>
        <taxon>Anura</taxon>
        <taxon>Neobatrachia</taxon>
        <taxon>Hyloidea</taxon>
        <taxon>Leptodactylidae</taxon>
        <taxon>Leiuperinae</taxon>
        <taxon>Engystomops</taxon>
    </lineage>
</organism>
<feature type="compositionally biased region" description="Polar residues" evidence="1">
    <location>
        <begin position="1"/>
        <end position="20"/>
    </location>
</feature>
<dbReference type="AlphaFoldDB" id="A0AAV7AB08"/>
<name>A0AAV7AB08_ENGPU</name>